<keyword evidence="1 2" id="KW-0732">Signal</keyword>
<comment type="caution">
    <text evidence="4">The sequence shown here is derived from an EMBL/GenBank/DDBJ whole genome shotgun (WGS) entry which is preliminary data.</text>
</comment>
<evidence type="ECO:0000256" key="1">
    <source>
        <dbReference type="ARBA" id="ARBA00022729"/>
    </source>
</evidence>
<dbReference type="AlphaFoldDB" id="A0A4Y7SNY1"/>
<evidence type="ECO:0000259" key="3">
    <source>
        <dbReference type="PROSITE" id="PS51164"/>
    </source>
</evidence>
<dbReference type="OrthoDB" id="74764at2759"/>
<dbReference type="PROSITE" id="PS51164">
    <property type="entry name" value="CBM1_2"/>
    <property type="match status" value="1"/>
</dbReference>
<dbReference type="PROSITE" id="PS00562">
    <property type="entry name" value="CBM1_1"/>
    <property type="match status" value="1"/>
</dbReference>
<dbReference type="GO" id="GO:0030248">
    <property type="term" value="F:cellulose binding"/>
    <property type="evidence" value="ECO:0007669"/>
    <property type="project" value="InterPro"/>
</dbReference>
<sequence>MHWQSLAAFVALVLPSANALIRFPCAQLVTERTDPLVDPGRVSAHVHQVIGGNGFNITMDPNTDLSKAATCTTCKFKENKSNYWTAVMYFKHTNGSFIRVPQKPNHLTGTPDGGMTVYYIQPPRGTKVTQFPKGFRMITGNPMIRQRKNVDLTSPEAYSLSFRCWETSGFTDASNSSPPGAGRYDTVNLPNKKCNAGIRANIFFPSCWNGKDLDPPDHASHMSFFQGRVDANAGIILMNGNCPSTHPVRMPLLFFETAWATEQFNNMWPTDGSQPFVLSMGDPTGYGQHGDYVFGWEGDALQSAMDNCFDTLGLPDSCRQLTQQSDADMNACKVKTVVNERVEGQPLAALPGCNPIQNGPNPATMVNNCGAVSTTGTGPAPTVSVPTATVPTVTVPTSTQTTVVTPVPTAPQGPAVPKYGQCGGIGWTGSTVCVAGATCQKLNDWYSQCV</sequence>
<dbReference type="EMBL" id="QPFP01000078">
    <property type="protein sequence ID" value="TEB23411.1"/>
    <property type="molecule type" value="Genomic_DNA"/>
</dbReference>
<evidence type="ECO:0000313" key="5">
    <source>
        <dbReference type="Proteomes" id="UP000298030"/>
    </source>
</evidence>
<dbReference type="STRING" id="71717.A0A4Y7SNY1"/>
<dbReference type="Proteomes" id="UP000298030">
    <property type="component" value="Unassembled WGS sequence"/>
</dbReference>
<organism evidence="4 5">
    <name type="scientific">Coprinellus micaceus</name>
    <name type="common">Glistening ink-cap mushroom</name>
    <name type="synonym">Coprinus micaceus</name>
    <dbReference type="NCBI Taxonomy" id="71717"/>
    <lineage>
        <taxon>Eukaryota</taxon>
        <taxon>Fungi</taxon>
        <taxon>Dikarya</taxon>
        <taxon>Basidiomycota</taxon>
        <taxon>Agaricomycotina</taxon>
        <taxon>Agaricomycetes</taxon>
        <taxon>Agaricomycetidae</taxon>
        <taxon>Agaricales</taxon>
        <taxon>Agaricineae</taxon>
        <taxon>Psathyrellaceae</taxon>
        <taxon>Coprinellus</taxon>
    </lineage>
</organism>
<keyword evidence="5" id="KW-1185">Reference proteome</keyword>
<name>A0A4Y7SNY1_COPMI</name>
<reference evidence="4 5" key="1">
    <citation type="journal article" date="2019" name="Nat. Ecol. Evol.">
        <title>Megaphylogeny resolves global patterns of mushroom evolution.</title>
        <authorList>
            <person name="Varga T."/>
            <person name="Krizsan K."/>
            <person name="Foldi C."/>
            <person name="Dima B."/>
            <person name="Sanchez-Garcia M."/>
            <person name="Sanchez-Ramirez S."/>
            <person name="Szollosi G.J."/>
            <person name="Szarkandi J.G."/>
            <person name="Papp V."/>
            <person name="Albert L."/>
            <person name="Andreopoulos W."/>
            <person name="Angelini C."/>
            <person name="Antonin V."/>
            <person name="Barry K.W."/>
            <person name="Bougher N.L."/>
            <person name="Buchanan P."/>
            <person name="Buyck B."/>
            <person name="Bense V."/>
            <person name="Catcheside P."/>
            <person name="Chovatia M."/>
            <person name="Cooper J."/>
            <person name="Damon W."/>
            <person name="Desjardin D."/>
            <person name="Finy P."/>
            <person name="Geml J."/>
            <person name="Haridas S."/>
            <person name="Hughes K."/>
            <person name="Justo A."/>
            <person name="Karasinski D."/>
            <person name="Kautmanova I."/>
            <person name="Kiss B."/>
            <person name="Kocsube S."/>
            <person name="Kotiranta H."/>
            <person name="LaButti K.M."/>
            <person name="Lechner B.E."/>
            <person name="Liimatainen K."/>
            <person name="Lipzen A."/>
            <person name="Lukacs Z."/>
            <person name="Mihaltcheva S."/>
            <person name="Morgado L.N."/>
            <person name="Niskanen T."/>
            <person name="Noordeloos M.E."/>
            <person name="Ohm R.A."/>
            <person name="Ortiz-Santana B."/>
            <person name="Ovrebo C."/>
            <person name="Racz N."/>
            <person name="Riley R."/>
            <person name="Savchenko A."/>
            <person name="Shiryaev A."/>
            <person name="Soop K."/>
            <person name="Spirin V."/>
            <person name="Szebenyi C."/>
            <person name="Tomsovsky M."/>
            <person name="Tulloss R.E."/>
            <person name="Uehling J."/>
            <person name="Grigoriev I.V."/>
            <person name="Vagvolgyi C."/>
            <person name="Papp T."/>
            <person name="Martin F.M."/>
            <person name="Miettinen O."/>
            <person name="Hibbett D.S."/>
            <person name="Nagy L.G."/>
        </authorList>
    </citation>
    <scope>NUCLEOTIDE SEQUENCE [LARGE SCALE GENOMIC DNA]</scope>
    <source>
        <strain evidence="4 5">FP101781</strain>
    </source>
</reference>
<feature type="domain" description="CBM1" evidence="3">
    <location>
        <begin position="414"/>
        <end position="450"/>
    </location>
</feature>
<dbReference type="InterPro" id="IPR018535">
    <property type="entry name" value="DUF1996"/>
</dbReference>
<proteinExistence type="predicted"/>
<dbReference type="InterPro" id="IPR000254">
    <property type="entry name" value="CBD"/>
</dbReference>
<feature type="signal peptide" evidence="2">
    <location>
        <begin position="1"/>
        <end position="19"/>
    </location>
</feature>
<dbReference type="InterPro" id="IPR035971">
    <property type="entry name" value="CBD_sf"/>
</dbReference>
<dbReference type="GO" id="GO:0005576">
    <property type="term" value="C:extracellular region"/>
    <property type="evidence" value="ECO:0007669"/>
    <property type="project" value="InterPro"/>
</dbReference>
<evidence type="ECO:0000256" key="2">
    <source>
        <dbReference type="SAM" id="SignalP"/>
    </source>
</evidence>
<accession>A0A4Y7SNY1</accession>
<evidence type="ECO:0000313" key="4">
    <source>
        <dbReference type="EMBL" id="TEB23411.1"/>
    </source>
</evidence>
<dbReference type="PANTHER" id="PTHR43662:SF3">
    <property type="entry name" value="DOMAIN PROTEIN, PUTATIVE (AFU_ORTHOLOGUE AFUA_6G11970)-RELATED"/>
    <property type="match status" value="1"/>
</dbReference>
<protein>
    <recommendedName>
        <fullName evidence="3">CBM1 domain-containing protein</fullName>
    </recommendedName>
</protein>
<dbReference type="SMART" id="SM00236">
    <property type="entry name" value="fCBD"/>
    <property type="match status" value="1"/>
</dbReference>
<dbReference type="SUPFAM" id="SSF57180">
    <property type="entry name" value="Cellulose-binding domain"/>
    <property type="match status" value="1"/>
</dbReference>
<dbReference type="Pfam" id="PF00734">
    <property type="entry name" value="CBM_1"/>
    <property type="match status" value="1"/>
</dbReference>
<dbReference type="PANTHER" id="PTHR43662">
    <property type="match status" value="1"/>
</dbReference>
<dbReference type="GO" id="GO:0005975">
    <property type="term" value="P:carbohydrate metabolic process"/>
    <property type="evidence" value="ECO:0007669"/>
    <property type="project" value="InterPro"/>
</dbReference>
<dbReference type="Pfam" id="PF09362">
    <property type="entry name" value="DUF1996"/>
    <property type="match status" value="1"/>
</dbReference>
<feature type="chain" id="PRO_5021427691" description="CBM1 domain-containing protein" evidence="2">
    <location>
        <begin position="20"/>
        <end position="450"/>
    </location>
</feature>
<gene>
    <name evidence="4" type="ORF">FA13DRAFT_1798055</name>
</gene>